<accession>A0A9Q1QMN3</accession>
<feature type="signal peptide" evidence="1">
    <location>
        <begin position="1"/>
        <end position="19"/>
    </location>
</feature>
<evidence type="ECO:0000313" key="2">
    <source>
        <dbReference type="EMBL" id="KAJ8447882.1"/>
    </source>
</evidence>
<reference evidence="2" key="1">
    <citation type="submission" date="2022-04" db="EMBL/GenBank/DDBJ databases">
        <title>Carnegiea gigantea Genome sequencing and assembly v2.</title>
        <authorList>
            <person name="Copetti D."/>
            <person name="Sanderson M.J."/>
            <person name="Burquez A."/>
            <person name="Wojciechowski M.F."/>
        </authorList>
    </citation>
    <scope>NUCLEOTIDE SEQUENCE</scope>
    <source>
        <strain evidence="2">SGP5-SGP5p</strain>
        <tissue evidence="2">Aerial part</tissue>
    </source>
</reference>
<gene>
    <name evidence="2" type="ORF">Cgig2_012017</name>
</gene>
<sequence>MKVLLLCLSLCPFISCAHGYKLPSSVMFFFLPACGYCSKILNPPGKGEIWLKMSSSSRRGSNEKLELMLNLASPVMGRAEKSSLPSPLRLEAPLLGAGAADVAVDDDDGEFMPMVDELRKIHEEELKREVQIHWSYSSETLFQALSPRVLGIGLPEFTIG</sequence>
<feature type="chain" id="PRO_5040454657" evidence="1">
    <location>
        <begin position="20"/>
        <end position="160"/>
    </location>
</feature>
<dbReference type="AlphaFoldDB" id="A0A9Q1QMN3"/>
<protein>
    <submittedName>
        <fullName evidence="2">Uncharacterized protein</fullName>
    </submittedName>
</protein>
<keyword evidence="1" id="KW-0732">Signal</keyword>
<proteinExistence type="predicted"/>
<dbReference type="Proteomes" id="UP001153076">
    <property type="component" value="Unassembled WGS sequence"/>
</dbReference>
<keyword evidence="3" id="KW-1185">Reference proteome</keyword>
<comment type="caution">
    <text evidence="2">The sequence shown here is derived from an EMBL/GenBank/DDBJ whole genome shotgun (WGS) entry which is preliminary data.</text>
</comment>
<evidence type="ECO:0000313" key="3">
    <source>
        <dbReference type="Proteomes" id="UP001153076"/>
    </source>
</evidence>
<organism evidence="2 3">
    <name type="scientific">Carnegiea gigantea</name>
    <dbReference type="NCBI Taxonomy" id="171969"/>
    <lineage>
        <taxon>Eukaryota</taxon>
        <taxon>Viridiplantae</taxon>
        <taxon>Streptophyta</taxon>
        <taxon>Embryophyta</taxon>
        <taxon>Tracheophyta</taxon>
        <taxon>Spermatophyta</taxon>
        <taxon>Magnoliopsida</taxon>
        <taxon>eudicotyledons</taxon>
        <taxon>Gunneridae</taxon>
        <taxon>Pentapetalae</taxon>
        <taxon>Caryophyllales</taxon>
        <taxon>Cactineae</taxon>
        <taxon>Cactaceae</taxon>
        <taxon>Cactoideae</taxon>
        <taxon>Echinocereeae</taxon>
        <taxon>Carnegiea</taxon>
    </lineage>
</organism>
<name>A0A9Q1QMN3_9CARY</name>
<dbReference type="EMBL" id="JAKOGI010000034">
    <property type="protein sequence ID" value="KAJ8447882.1"/>
    <property type="molecule type" value="Genomic_DNA"/>
</dbReference>
<evidence type="ECO:0000256" key="1">
    <source>
        <dbReference type="SAM" id="SignalP"/>
    </source>
</evidence>